<dbReference type="Proteomes" id="UP000030682">
    <property type="component" value="Unassembled WGS sequence"/>
</dbReference>
<dbReference type="AlphaFoldDB" id="W8YLU3"/>
<reference evidence="2" key="2">
    <citation type="submission" date="2014-01" db="EMBL/GenBank/DDBJ databases">
        <authorList>
            <person name="Aslett M."/>
        </authorList>
    </citation>
    <scope>NUCLEOTIDE SEQUENCE [LARGE SCALE GENOMIC DNA]</scope>
    <source>
        <strain evidence="2">DB27</strain>
    </source>
</reference>
<organism evidence="2">
    <name type="scientific">Bacillus thuringiensis DB27</name>
    <dbReference type="NCBI Taxonomy" id="1431339"/>
    <lineage>
        <taxon>Bacteria</taxon>
        <taxon>Bacillati</taxon>
        <taxon>Bacillota</taxon>
        <taxon>Bacilli</taxon>
        <taxon>Bacillales</taxon>
        <taxon>Bacillaceae</taxon>
        <taxon>Bacillus</taxon>
        <taxon>Bacillus cereus group</taxon>
    </lineage>
</organism>
<sequence length="101" mass="12334">MYTPFSYCGKYRNSAKIMLFNFYRKNLSLYIVFREYAGYIHYLIPYPICLPMSLISWFISYHTFHVDKIIGLTYGRINYSKIISKWRFIKDSCERTYFGVW</sequence>
<keyword evidence="1" id="KW-1133">Transmembrane helix</keyword>
<name>W8YLU3_BACTU</name>
<evidence type="ECO:0000256" key="1">
    <source>
        <dbReference type="SAM" id="Phobius"/>
    </source>
</evidence>
<dbReference type="EMBL" id="HG810024">
    <property type="protein sequence ID" value="CDN39697.1"/>
    <property type="molecule type" value="Genomic_DNA"/>
</dbReference>
<evidence type="ECO:0000313" key="2">
    <source>
        <dbReference type="EMBL" id="CDN39697.1"/>
    </source>
</evidence>
<dbReference type="HOGENOM" id="CLU_2285874_0_0_9"/>
<protein>
    <submittedName>
        <fullName evidence="2">Uncharacterized protein</fullName>
    </submittedName>
</protein>
<keyword evidence="1" id="KW-0812">Transmembrane</keyword>
<proteinExistence type="predicted"/>
<feature type="transmembrane region" description="Helical" evidence="1">
    <location>
        <begin position="39"/>
        <end position="59"/>
    </location>
</feature>
<accession>W8YLU3</accession>
<reference evidence="2" key="1">
    <citation type="submission" date="2014-01" db="EMBL/GenBank/DDBJ databases">
        <title>Draft genome sequence of highly nematicidal Bacillus thuringiensis DB27.</title>
        <authorList>
            <person name="Iatsenko I."/>
            <person name="Pickard D."/>
            <person name="Corton C."/>
            <person name="Dougan G."/>
            <person name="Sommer R.J."/>
        </authorList>
    </citation>
    <scope>NUCLEOTIDE SEQUENCE [LARGE SCALE GENOMIC DNA]</scope>
    <source>
        <strain evidence="2">DB27</strain>
    </source>
</reference>
<keyword evidence="1" id="KW-0472">Membrane</keyword>
<gene>
    <name evidence="2" type="ORF">BTDB27_p000360</name>
</gene>